<evidence type="ECO:0000256" key="3">
    <source>
        <dbReference type="ARBA" id="ARBA00022989"/>
    </source>
</evidence>
<comment type="subcellular location">
    <subcellularLocation>
        <location evidence="1">Membrane</location>
        <topology evidence="1">Multi-pass membrane protein</topology>
    </subcellularLocation>
</comment>
<feature type="transmembrane region" description="Helical" evidence="5">
    <location>
        <begin position="608"/>
        <end position="635"/>
    </location>
</feature>
<dbReference type="RefSeq" id="WP_095910759.1">
    <property type="nucleotide sequence ID" value="NZ_CALAHR010000002.1"/>
</dbReference>
<organism evidence="6 7">
    <name type="scientific">Capnocytophaga gingivalis</name>
    <dbReference type="NCBI Taxonomy" id="1017"/>
    <lineage>
        <taxon>Bacteria</taxon>
        <taxon>Pseudomonadati</taxon>
        <taxon>Bacteroidota</taxon>
        <taxon>Flavobacteriia</taxon>
        <taxon>Flavobacteriales</taxon>
        <taxon>Flavobacteriaceae</taxon>
        <taxon>Capnocytophaga</taxon>
    </lineage>
</organism>
<evidence type="ECO:0000256" key="2">
    <source>
        <dbReference type="ARBA" id="ARBA00022692"/>
    </source>
</evidence>
<reference evidence="7" key="1">
    <citation type="submission" date="2017-06" db="EMBL/GenBank/DDBJ databases">
        <title>Capnocytophaga spp. assemblies.</title>
        <authorList>
            <person name="Gulvik C.A."/>
        </authorList>
    </citation>
    <scope>NUCLEOTIDE SEQUENCE [LARGE SCALE GENOMIC DNA]</scope>
    <source>
        <strain evidence="7">H1496</strain>
    </source>
</reference>
<dbReference type="Gene3D" id="1.20.1080.10">
    <property type="entry name" value="Glycerol uptake facilitator protein"/>
    <property type="match status" value="1"/>
</dbReference>
<dbReference type="AlphaFoldDB" id="A0A250FU33"/>
<dbReference type="KEGG" id="cgh:CGC50_10295"/>
<accession>A0A250FU33</accession>
<feature type="transmembrane region" description="Helical" evidence="5">
    <location>
        <begin position="556"/>
        <end position="576"/>
    </location>
</feature>
<proteinExistence type="predicted"/>
<keyword evidence="2 5" id="KW-0812">Transmembrane</keyword>
<evidence type="ECO:0000256" key="4">
    <source>
        <dbReference type="ARBA" id="ARBA00023136"/>
    </source>
</evidence>
<gene>
    <name evidence="6" type="ORF">CGC50_10295</name>
</gene>
<dbReference type="GeneID" id="84808943"/>
<evidence type="ECO:0000256" key="1">
    <source>
        <dbReference type="ARBA" id="ARBA00004141"/>
    </source>
</evidence>
<evidence type="ECO:0000313" key="7">
    <source>
        <dbReference type="Proteomes" id="UP000217250"/>
    </source>
</evidence>
<feature type="transmembrane region" description="Helical" evidence="5">
    <location>
        <begin position="493"/>
        <end position="512"/>
    </location>
</feature>
<feature type="transmembrane region" description="Helical" evidence="5">
    <location>
        <begin position="350"/>
        <end position="368"/>
    </location>
</feature>
<evidence type="ECO:0000256" key="5">
    <source>
        <dbReference type="SAM" id="Phobius"/>
    </source>
</evidence>
<feature type="transmembrane region" description="Helical" evidence="5">
    <location>
        <begin position="380"/>
        <end position="401"/>
    </location>
</feature>
<dbReference type="EMBL" id="CP022386">
    <property type="protein sequence ID" value="ATA87506.1"/>
    <property type="molecule type" value="Genomic_DNA"/>
</dbReference>
<dbReference type="Proteomes" id="UP000217250">
    <property type="component" value="Chromosome"/>
</dbReference>
<dbReference type="InterPro" id="IPR023271">
    <property type="entry name" value="Aquaporin-like"/>
</dbReference>
<feature type="transmembrane region" description="Helical" evidence="5">
    <location>
        <begin position="445"/>
        <end position="466"/>
    </location>
</feature>
<dbReference type="GO" id="GO:0016020">
    <property type="term" value="C:membrane"/>
    <property type="evidence" value="ECO:0007669"/>
    <property type="project" value="UniProtKB-SubCell"/>
</dbReference>
<dbReference type="InterPro" id="IPR011385">
    <property type="entry name" value="Site-sp_rcmbase"/>
</dbReference>
<protein>
    <submittedName>
        <fullName evidence="6">Recombinase</fullName>
    </submittedName>
</protein>
<keyword evidence="3 5" id="KW-1133">Transmembrane helix</keyword>
<sequence length="674" mass="78003">MPNKLKKFHSVQEVFDFHIKEDILLGHTNLYLLYDIVRYFRPKKASYKISLLELIGYLQEHPTHCQLFSTYIKELLSNRRFGRMISEVGILQDSSFFYEVKKRLSEKILPYQPEKDTLQYVLNQVFYLSSDYKWLEKIEHHEYRTLFGLLEFDNIFTCEGAPSYGLNQLCDAIGLITQRMSGRTMESDIIRMVPQYGYLESPFLSFEREFETVREGILRGESLTEENLNYKQLMVLFQQCEDFVQQAYKNSSKYGITMRVNQGLLRINQQLTRVKTLLNLLVLHPEKDKIDNTICIALKLIEYNCYKNNLRSFIRESTQTVTYEITQFNASTGEKYITDTPREYFKMLKASLGAGFIVGFLCIFKALLHEVHASAFGHAFLYSMNYAFGFILIYLTGSALATKQPSMTATTVARMVEEGMKKQGKESEKHNEFAEFFARLWRSQFIAFVGNVIMAFGVALLLVWGIEAAWGQNIVSHSWEKFLSDASPIHSKLIFHAAIAGVFLFISGIIAGDVSNKQKYNQFAYRIMEHPLLKRTLGVKRTRRLAHWLDHKRPGILSNFWFGVFMGSTASIGSFFDLDLDIRHITFVSGNIAMGLYGAAFHLVWSMWVWIFVGLVLVGFINFIVSFGLSLWIAFRSRNIPSSEVFALIKAVWRHFKKAPFSFVLPSHRVKNEK</sequence>
<keyword evidence="4 5" id="KW-0472">Membrane</keyword>
<evidence type="ECO:0000313" key="6">
    <source>
        <dbReference type="EMBL" id="ATA87506.1"/>
    </source>
</evidence>
<dbReference type="OrthoDB" id="5688397at2"/>
<dbReference type="Pfam" id="PF10136">
    <property type="entry name" value="SpecificRecomb"/>
    <property type="match status" value="1"/>
</dbReference>
<name>A0A250FU33_9FLAO</name>